<dbReference type="AlphaFoldDB" id="A0A0A2LWR7"/>
<accession>A0A0A2LWR7</accession>
<evidence type="ECO:0000313" key="2">
    <source>
        <dbReference type="Proteomes" id="UP000030129"/>
    </source>
</evidence>
<sequence length="128" mass="14961">MDYKNFTNYLSERLVVSREIFSLDLEKEKLISDLGLKIYKPHELNTHYINGYYYSENESERWKSITLKIPSGILDEVLACVKDYLNKNNIEYSDKDDEGLFAVDVEGFNCLLGKKAEGFYEIQIALRN</sequence>
<evidence type="ECO:0000313" key="1">
    <source>
        <dbReference type="EMBL" id="KGO84454.1"/>
    </source>
</evidence>
<dbReference type="Proteomes" id="UP000030129">
    <property type="component" value="Unassembled WGS sequence"/>
</dbReference>
<dbReference type="RefSeq" id="WP_035130353.1">
    <property type="nucleotide sequence ID" value="NZ_JRLV01000001.1"/>
</dbReference>
<dbReference type="STRING" id="1406840.Q763_01550"/>
<organism evidence="1 2">
    <name type="scientific">Flavobacterium beibuense F44-8</name>
    <dbReference type="NCBI Taxonomy" id="1406840"/>
    <lineage>
        <taxon>Bacteria</taxon>
        <taxon>Pseudomonadati</taxon>
        <taxon>Bacteroidota</taxon>
        <taxon>Flavobacteriia</taxon>
        <taxon>Flavobacteriales</taxon>
        <taxon>Flavobacteriaceae</taxon>
        <taxon>Flavobacterium</taxon>
    </lineage>
</organism>
<name>A0A0A2LWR7_9FLAO</name>
<protein>
    <submittedName>
        <fullName evidence="1">Uncharacterized protein</fullName>
    </submittedName>
</protein>
<keyword evidence="2" id="KW-1185">Reference proteome</keyword>
<comment type="caution">
    <text evidence="1">The sequence shown here is derived from an EMBL/GenBank/DDBJ whole genome shotgun (WGS) entry which is preliminary data.</text>
</comment>
<gene>
    <name evidence="1" type="ORF">Q763_01550</name>
</gene>
<dbReference type="EMBL" id="JRLV01000001">
    <property type="protein sequence ID" value="KGO84454.1"/>
    <property type="molecule type" value="Genomic_DNA"/>
</dbReference>
<proteinExistence type="predicted"/>
<reference evidence="1 2" key="1">
    <citation type="submission" date="2013-09" db="EMBL/GenBank/DDBJ databases">
        <authorList>
            <person name="Zeng Z."/>
            <person name="Chen C."/>
        </authorList>
    </citation>
    <scope>NUCLEOTIDE SEQUENCE [LARGE SCALE GENOMIC DNA]</scope>
    <source>
        <strain evidence="1 2">F44-8</strain>
    </source>
</reference>